<dbReference type="GO" id="GO:0004315">
    <property type="term" value="F:3-oxoacyl-[acyl-carrier-protein] synthase activity"/>
    <property type="evidence" value="ECO:0007669"/>
    <property type="project" value="InterPro"/>
</dbReference>
<dbReference type="InterPro" id="IPR013785">
    <property type="entry name" value="Aldolase_TIM"/>
</dbReference>
<dbReference type="Gene3D" id="3.30.70.250">
    <property type="entry name" value="Malonyl-CoA ACP transacylase, ACP-binding"/>
    <property type="match status" value="1"/>
</dbReference>
<dbReference type="PANTHER" id="PTHR43074">
    <property type="entry name" value="OMEGA-3 POLYUNSATURATED FATTY ACID SYNTHASE PFAB-RELATED"/>
    <property type="match status" value="1"/>
</dbReference>
<keyword evidence="2" id="KW-0597">Phosphoprotein</keyword>
<dbReference type="SUPFAM" id="SSF47336">
    <property type="entry name" value="ACP-like"/>
    <property type="match status" value="2"/>
</dbReference>
<dbReference type="Pfam" id="PF00109">
    <property type="entry name" value="ketoacyl-synt"/>
    <property type="match status" value="1"/>
</dbReference>
<gene>
    <name evidence="6" type="ORF">DXN05_14425</name>
</gene>
<evidence type="ECO:0000256" key="1">
    <source>
        <dbReference type="ARBA" id="ARBA00022450"/>
    </source>
</evidence>
<feature type="domain" description="Carrier" evidence="4">
    <location>
        <begin position="1639"/>
        <end position="1719"/>
    </location>
</feature>
<sequence length="2312" mass="248420">MTSTTFIVGITPFEQPDADLAVALAKAGLFPVIHAGRDAVKANAAVARFTAQCSLPFGICFPETFSGTVDLPQQATMAIVPFHSRLPIPRHVQLYYQVYSLEEALAASAAGATALVLKGSESGGCSGDTAAFILLQQVLQQAPGIPVLLQGGIGVHNAAAITALGAAGVVLDSQLALFPESNIPKSTRTICEKLNGSETRLIGHYRVLVRPDSPALTDDAVITDYFTGYDVTQAYLPIGQDITLAIDLQQQYKKLSRLYFAMREAMHGHLKQAQHFNILSAGNKLAQQLQLTYPIAQGPMTRVSDVPAFAAAVANAGALPFVALSLLKGEQAKQLLRETKQQANGNTWGAGILGFADAELRNEQIGYILEEKPPVVLIAGGTPAQAKSMEQAGIPAFLHVPSASLLDLFLREGATKFVFEGRECGGHVGPLSSLVLWEKQINRLLQEDDLSRISIFFAGGIHDARSAALVATMAAPLAARGAAIGVLMGTAYLYTQEAVSTGAILPQFQQQAIAQQHTVLLETAPGHETRCLQSPFTDFFKQEKLRLQQEGVPKKEIWEQLESLNVGRLRIAAKGLERNGNNLQQLNEQQQLQNGMYMIGQVAALQNKVLTMQQLHQAVAMDNYALLQQAMLPEQPVHDDQALNIAIVGMACIYPGARNVEEFWRNIILGKDAVTEVPDERWNKALYYDPASVNGDKTPSKWGGFIPSIDFDPLAFGIPPQSLAAIEPTQLLSLLVAKQALDNAGYGSDALNKENVSVIIGAEGGNDLAGSYTFRSLFTQLFGEIPAELDAALPRMTEDSFPGVLANVISGRITNRLDLGGRNYTVDAACASSLAALDLACQELQLEKSDMVLAGAADLHNSICDYLLFSSTQALSRKGRCSTFDAGADGIALGEGIAMLVLKRHADAKRDGDTVYAVIKGIGGSSDGKSLGLTAPRKNGQLRALERAYTQAGISPAAAGLIEAHGTGTVVGDKTELSALSQMFQQSGALTAQTWLGSVKTQIGHTKCAAGLAGVIKAALSVYHGVKPATLHLSTPNAYYKAGESPFAFNQVAGVWNSTRRVAGISAFGFGGTNFHAVIENDTQAAAPAALSILQAWPSELFVFRGKQFSDAQTLLRSVHTLLQHNDGTSLTSIAFSLHQYSNDPIQLCIVANDAEDLAVKINLALSGAAATGVYPLQPVAGKVAFLFPGQGSQRINMARDLFVCFPALRSWLAQYPAYEQLLFPAAVFTAQQAEEQKQAIKDTRIAQPLLGITGMAIAQLLQLLGITPDMAGGHSYGELPALCLAGVFAPDQLVPLSEQRAKAILDAIEDDKGTMMAVSCNENDLQQILSLEPGVYAVNHNSPQQWVLAGGTEPMERLMQQLRDRKTSFRQLEVACAFHSPLLSKSKALYQQVLNNVPFRAPAIPVWSNTTAERYPTTATAIKERLTDHLVQPVLFSAQVQQMYAAGARVFIEAGPGKVLSGLVKNILGKDELLLHTEDKDQHGITHLLHMLGRYIASGREVALQQLFAGRKAAILNLDNPLQHARSNTVWKVNGHMALPVTGKLPPHGAMPVTTPLQLTQPHWQTAAPVAAGTSEQVVQEYLSNIKALIQAQRDVMMGFLGNPQLPAVTPAVVVQPAAAQQLPSPQPAVAAVTTATPVVADLKQLLLHIVSDKTGYPADMLGMDMDMEADLSIDSIKRTEILGELKLRLGGDWNGSTEQLSQGKTLQALLQVLQSAAPVQAAVALVTAAEQTHIVSFSAAELKQILLNVVSDKTGYPADMLGMELDLEADLSIDSIKRMEIIGELKTKTGFSGSDQQSEQLSALKTLQALVNWLAETLTRSFEPVKEAQKIIEEGFTPATGNAVLSRLRLEKTAQPLSSANSHNLQGCSFAVAGDTATLNELQALLHPLGATAVQALPGQMPVHCDGFIQLDLFNTSSPLSIADSMAMLQQLNWQQLKWVLAASDLTAHARNENTAEVLSRIQGYQGFIKSLAKEYEHVCCSSIELQQPMPADQLAALLLGELQYATTSAAISYDNGHRFVLQPMPAALETHTASALQLTKESVVLVLGGAQGITAELMIRFAQDYPCHFILVGRSADPRELAATAGSHLHTKEQIKQWLITGGTVKRPAEIEQRTQEIHKNNQARKTITALEQTGATVSYYSLDARDETALAQLVQQLYSTYGRIDGVVHGAGLLEDKLFAQKTPESFERVFTTKVNPMRVLAAQLQPGLQFMVLFSSVASAYGNRGQTDYAAANSVLDASAALLRSKLNTHVIAINWGPWKGTGMVSPSLEREYERKGIALIPLAHGMEAFMQELRHGNDSQVIIMAG</sequence>
<dbReference type="GO" id="GO:0006633">
    <property type="term" value="P:fatty acid biosynthetic process"/>
    <property type="evidence" value="ECO:0007669"/>
    <property type="project" value="InterPro"/>
</dbReference>
<dbReference type="Pfam" id="PF08659">
    <property type="entry name" value="KR"/>
    <property type="match status" value="1"/>
</dbReference>
<dbReference type="Proteomes" id="UP000261284">
    <property type="component" value="Unassembled WGS sequence"/>
</dbReference>
<evidence type="ECO:0000256" key="2">
    <source>
        <dbReference type="ARBA" id="ARBA00022553"/>
    </source>
</evidence>
<dbReference type="Gene3D" id="1.10.1200.10">
    <property type="entry name" value="ACP-like"/>
    <property type="match status" value="2"/>
</dbReference>
<keyword evidence="3" id="KW-0808">Transferase</keyword>
<dbReference type="SMART" id="SM00827">
    <property type="entry name" value="PKS_AT"/>
    <property type="match status" value="1"/>
</dbReference>
<dbReference type="SUPFAM" id="SSF52151">
    <property type="entry name" value="FabD/lysophospholipase-like"/>
    <property type="match status" value="1"/>
</dbReference>
<dbReference type="Pfam" id="PF00698">
    <property type="entry name" value="Acyl_transf_1"/>
    <property type="match status" value="1"/>
</dbReference>
<proteinExistence type="predicted"/>
<dbReference type="InterPro" id="IPR057326">
    <property type="entry name" value="KR_dom"/>
</dbReference>
<dbReference type="RefSeq" id="WP_116847985.1">
    <property type="nucleotide sequence ID" value="NZ_QTJU01000005.1"/>
</dbReference>
<dbReference type="Gene3D" id="3.20.20.70">
    <property type="entry name" value="Aldolase class I"/>
    <property type="match status" value="2"/>
</dbReference>
<evidence type="ECO:0000259" key="4">
    <source>
        <dbReference type="PROSITE" id="PS50075"/>
    </source>
</evidence>
<evidence type="ECO:0000313" key="7">
    <source>
        <dbReference type="Proteomes" id="UP000261284"/>
    </source>
</evidence>
<name>A0A3E1NHG8_9BACT</name>
<dbReference type="PROSITE" id="PS00606">
    <property type="entry name" value="KS3_1"/>
    <property type="match status" value="1"/>
</dbReference>
<dbReference type="InterPro" id="IPR020841">
    <property type="entry name" value="PKS_Beta-ketoAc_synthase_dom"/>
</dbReference>
<evidence type="ECO:0000259" key="5">
    <source>
        <dbReference type="PROSITE" id="PS52004"/>
    </source>
</evidence>
<evidence type="ECO:0000256" key="3">
    <source>
        <dbReference type="ARBA" id="ARBA00022679"/>
    </source>
</evidence>
<dbReference type="SUPFAM" id="SSF51412">
    <property type="entry name" value="Inosine monophosphate dehydrogenase (IMPDH)"/>
    <property type="match status" value="2"/>
</dbReference>
<dbReference type="PROSITE" id="PS50075">
    <property type="entry name" value="CARRIER"/>
    <property type="match status" value="2"/>
</dbReference>
<accession>A0A3E1NHG8</accession>
<feature type="domain" description="Ketosynthase family 3 (KS3)" evidence="5">
    <location>
        <begin position="642"/>
        <end position="1081"/>
    </location>
</feature>
<dbReference type="InterPro" id="IPR052568">
    <property type="entry name" value="PKS-FAS_Synthase"/>
</dbReference>
<evidence type="ECO:0000313" key="6">
    <source>
        <dbReference type="EMBL" id="RFM27228.1"/>
    </source>
</evidence>
<dbReference type="InterPro" id="IPR016039">
    <property type="entry name" value="Thiolase-like"/>
</dbReference>
<dbReference type="Gene3D" id="3.40.50.720">
    <property type="entry name" value="NAD(P)-binding Rossmann-like Domain"/>
    <property type="match status" value="1"/>
</dbReference>
<dbReference type="SUPFAM" id="SSF51735">
    <property type="entry name" value="NAD(P)-binding Rossmann-fold domains"/>
    <property type="match status" value="1"/>
</dbReference>
<dbReference type="OrthoDB" id="9778690at2"/>
<dbReference type="InterPro" id="IPR018201">
    <property type="entry name" value="Ketoacyl_synth_AS"/>
</dbReference>
<dbReference type="Gene3D" id="3.40.47.10">
    <property type="match status" value="1"/>
</dbReference>
<dbReference type="InterPro" id="IPR009081">
    <property type="entry name" value="PP-bd_ACP"/>
</dbReference>
<dbReference type="PANTHER" id="PTHR43074:SF1">
    <property type="entry name" value="BETA-KETOACYL SYNTHASE FAMILY PROTEIN-RELATED"/>
    <property type="match status" value="1"/>
</dbReference>
<dbReference type="Pfam" id="PF02801">
    <property type="entry name" value="Ketoacyl-synt_C"/>
    <property type="match status" value="1"/>
</dbReference>
<reference evidence="6 7" key="1">
    <citation type="submission" date="2018-08" db="EMBL/GenBank/DDBJ databases">
        <title>Chitinophagaceae sp. K23C18032701, a novel bacterium isolated from forest soil.</title>
        <authorList>
            <person name="Wang C."/>
        </authorList>
    </citation>
    <scope>NUCLEOTIDE SEQUENCE [LARGE SCALE GENOMIC DNA]</scope>
    <source>
        <strain evidence="6 7">K23C18032701</strain>
    </source>
</reference>
<dbReference type="Gene3D" id="3.40.366.10">
    <property type="entry name" value="Malonyl-Coenzyme A Acyl Carrier Protein, domain 2"/>
    <property type="match status" value="1"/>
</dbReference>
<dbReference type="SUPFAM" id="SSF55048">
    <property type="entry name" value="Probable ACP-binding domain of malonyl-CoA ACP transacylase"/>
    <property type="match status" value="1"/>
</dbReference>
<dbReference type="InterPro" id="IPR014043">
    <property type="entry name" value="Acyl_transferase_dom"/>
</dbReference>
<organism evidence="6 7">
    <name type="scientific">Deminuibacter soli</name>
    <dbReference type="NCBI Taxonomy" id="2291815"/>
    <lineage>
        <taxon>Bacteria</taxon>
        <taxon>Pseudomonadati</taxon>
        <taxon>Bacteroidota</taxon>
        <taxon>Chitinophagia</taxon>
        <taxon>Chitinophagales</taxon>
        <taxon>Chitinophagaceae</taxon>
        <taxon>Deminuibacter</taxon>
    </lineage>
</organism>
<dbReference type="SMART" id="SM00822">
    <property type="entry name" value="PKS_KR"/>
    <property type="match status" value="1"/>
</dbReference>
<dbReference type="InterPro" id="IPR001227">
    <property type="entry name" value="Ac_transferase_dom_sf"/>
</dbReference>
<dbReference type="InterPro" id="IPR016035">
    <property type="entry name" value="Acyl_Trfase/lysoPLipase"/>
</dbReference>
<comment type="caution">
    <text evidence="6">The sequence shown here is derived from an EMBL/GenBank/DDBJ whole genome shotgun (WGS) entry which is preliminary data.</text>
</comment>
<dbReference type="InterPro" id="IPR014031">
    <property type="entry name" value="Ketoacyl_synth_C"/>
</dbReference>
<dbReference type="Pfam" id="PF03060">
    <property type="entry name" value="NMO"/>
    <property type="match status" value="2"/>
</dbReference>
<protein>
    <submittedName>
        <fullName evidence="6">SDR family NAD(P)-dependent oxidoreductase</fullName>
    </submittedName>
</protein>
<dbReference type="InterPro" id="IPR016036">
    <property type="entry name" value="Malonyl_transacylase_ACP-bd"/>
</dbReference>
<keyword evidence="1" id="KW-0596">Phosphopantetheine</keyword>
<dbReference type="InterPro" id="IPR036291">
    <property type="entry name" value="NAD(P)-bd_dom_sf"/>
</dbReference>
<dbReference type="EMBL" id="QTJU01000005">
    <property type="protein sequence ID" value="RFM27228.1"/>
    <property type="molecule type" value="Genomic_DNA"/>
</dbReference>
<dbReference type="SMART" id="SM00825">
    <property type="entry name" value="PKS_KS"/>
    <property type="match status" value="1"/>
</dbReference>
<keyword evidence="7" id="KW-1185">Reference proteome</keyword>
<dbReference type="InterPro" id="IPR036736">
    <property type="entry name" value="ACP-like_sf"/>
</dbReference>
<dbReference type="SUPFAM" id="SSF53901">
    <property type="entry name" value="Thiolase-like"/>
    <property type="match status" value="1"/>
</dbReference>
<dbReference type="CDD" id="cd08953">
    <property type="entry name" value="KR_2_SDR_x"/>
    <property type="match status" value="1"/>
</dbReference>
<dbReference type="InterPro" id="IPR013968">
    <property type="entry name" value="PKS_KR"/>
</dbReference>
<dbReference type="PROSITE" id="PS52004">
    <property type="entry name" value="KS3_2"/>
    <property type="match status" value="1"/>
</dbReference>
<dbReference type="InterPro" id="IPR014030">
    <property type="entry name" value="Ketoacyl_synth_N"/>
</dbReference>
<dbReference type="CDD" id="cd00833">
    <property type="entry name" value="PKS"/>
    <property type="match status" value="1"/>
</dbReference>
<feature type="domain" description="Carrier" evidence="4">
    <location>
        <begin position="1739"/>
        <end position="1820"/>
    </location>
</feature>